<sequence length="149" mass="16250">MSFLSSFDISASGMSAQRMRMDIAAENIANIDTTRTASGGPYRRKDVVLENYGSGSFEEALRNAANGKGFASRNVGVRVSGIIEDDREFKRVYDPDHPDADAQGYVNMPNVDLLKETVDSMSATRSYEANVTALNAMKLMAQKALEIGK</sequence>
<dbReference type="Proteomes" id="UP001600894">
    <property type="component" value="Unassembled WGS sequence"/>
</dbReference>
<dbReference type="InterPro" id="IPR010930">
    <property type="entry name" value="Flg_bb/hook_C_dom"/>
</dbReference>
<protein>
    <recommendedName>
        <fullName evidence="3 6">Flagellar basal-body rod protein FlgC</fullName>
    </recommendedName>
</protein>
<comment type="caution">
    <text evidence="9">The sequence shown here is derived from an EMBL/GenBank/DDBJ whole genome shotgun (WGS) entry which is preliminary data.</text>
</comment>
<dbReference type="InterPro" id="IPR001444">
    <property type="entry name" value="Flag_bb_rod_N"/>
</dbReference>
<dbReference type="Pfam" id="PF06429">
    <property type="entry name" value="Flg_bbr_C"/>
    <property type="match status" value="1"/>
</dbReference>
<dbReference type="NCBIfam" id="TIGR01395">
    <property type="entry name" value="FlgC"/>
    <property type="match status" value="1"/>
</dbReference>
<evidence type="ECO:0000313" key="9">
    <source>
        <dbReference type="EMBL" id="GAA6268522.1"/>
    </source>
</evidence>
<comment type="subcellular location">
    <subcellularLocation>
        <location evidence="1 6">Bacterial flagellum basal body</location>
    </subcellularLocation>
</comment>
<dbReference type="InterPro" id="IPR019776">
    <property type="entry name" value="Flagellar_basal_body_rod_CS"/>
</dbReference>
<dbReference type="PROSITE" id="PS00588">
    <property type="entry name" value="FLAGELLA_BB_ROD"/>
    <property type="match status" value="1"/>
</dbReference>
<comment type="similarity">
    <text evidence="2">Belongs to the flagella basal body rod proteins family.</text>
</comment>
<evidence type="ECO:0000313" key="10">
    <source>
        <dbReference type="Proteomes" id="UP001600894"/>
    </source>
</evidence>
<keyword evidence="10" id="KW-1185">Reference proteome</keyword>
<evidence type="ECO:0000256" key="2">
    <source>
        <dbReference type="ARBA" id="ARBA00009677"/>
    </source>
</evidence>
<evidence type="ECO:0000256" key="4">
    <source>
        <dbReference type="ARBA" id="ARBA00023143"/>
    </source>
</evidence>
<dbReference type="EMBL" id="BAABXL010000001">
    <property type="protein sequence ID" value="GAA6268522.1"/>
    <property type="molecule type" value="Genomic_DNA"/>
</dbReference>
<feature type="domain" description="Flagellar basal body rod protein N-terminal" evidence="7">
    <location>
        <begin position="8"/>
        <end position="35"/>
    </location>
</feature>
<feature type="domain" description="Flagellar basal-body/hook protein C-terminal" evidence="8">
    <location>
        <begin position="102"/>
        <end position="146"/>
    </location>
</feature>
<keyword evidence="9" id="KW-0282">Flagellum</keyword>
<evidence type="ECO:0000259" key="7">
    <source>
        <dbReference type="Pfam" id="PF00460"/>
    </source>
</evidence>
<organism evidence="9 10">
    <name type="scientific">Enterocloster alcoholdehydrogenati</name>
    <dbReference type="NCBI Taxonomy" id="2547410"/>
    <lineage>
        <taxon>Bacteria</taxon>
        <taxon>Bacillati</taxon>
        <taxon>Bacillota</taxon>
        <taxon>Clostridia</taxon>
        <taxon>Lachnospirales</taxon>
        <taxon>Lachnospiraceae</taxon>
        <taxon>Enterocloster</taxon>
    </lineage>
</organism>
<reference evidence="9 10" key="1">
    <citation type="submission" date="2024-04" db="EMBL/GenBank/DDBJ databases">
        <title>Defined microbial consortia suppress multidrug-resistant proinflammatory Enterobacteriaceae via ecological control.</title>
        <authorList>
            <person name="Furuichi M."/>
            <person name="Kawaguchi T."/>
            <person name="Pust M."/>
            <person name="Yasuma K."/>
            <person name="Plichta D."/>
            <person name="Hasegawa N."/>
            <person name="Ohya T."/>
            <person name="Bhattarai S."/>
            <person name="Sasajima S."/>
            <person name="Aoto Y."/>
            <person name="Tuganbaev T."/>
            <person name="Yaginuma M."/>
            <person name="Ueda M."/>
            <person name="Okahashi N."/>
            <person name="Amafuji K."/>
            <person name="Kiridooshi Y."/>
            <person name="Sugita K."/>
            <person name="Strazar M."/>
            <person name="Skelly A."/>
            <person name="Suda W."/>
            <person name="Hattori M."/>
            <person name="Nakamoto N."/>
            <person name="Caballero S."/>
            <person name="Norman J."/>
            <person name="Olle B."/>
            <person name="Tanoue T."/>
            <person name="Arita M."/>
            <person name="Bucci V."/>
            <person name="Atarashi K."/>
            <person name="Xavier R."/>
            <person name="Honda K."/>
        </authorList>
    </citation>
    <scope>NUCLEOTIDE SEQUENCE [LARGE SCALE GENOMIC DNA]</scope>
    <source>
        <strain evidence="10">f13</strain>
    </source>
</reference>
<evidence type="ECO:0000256" key="1">
    <source>
        <dbReference type="ARBA" id="ARBA00004117"/>
    </source>
</evidence>
<gene>
    <name evidence="9" type="primary">flgC</name>
    <name evidence="9" type="ORF">F130042H8_15820</name>
</gene>
<keyword evidence="4 6" id="KW-0975">Bacterial flagellum</keyword>
<evidence type="ECO:0000256" key="5">
    <source>
        <dbReference type="ARBA" id="ARBA00025933"/>
    </source>
</evidence>
<evidence type="ECO:0000259" key="8">
    <source>
        <dbReference type="Pfam" id="PF06429"/>
    </source>
</evidence>
<name>A0ABQ0AWX9_9FIRM</name>
<dbReference type="Pfam" id="PF00460">
    <property type="entry name" value="Flg_bb_rod"/>
    <property type="match status" value="1"/>
</dbReference>
<dbReference type="PANTHER" id="PTHR30435">
    <property type="entry name" value="FLAGELLAR PROTEIN"/>
    <property type="match status" value="1"/>
</dbReference>
<proteinExistence type="inferred from homology"/>
<comment type="subunit">
    <text evidence="5 6">The basal body constitutes a major portion of the flagellar organelle and consists of four rings (L,P,S, and M) mounted on a central rod. The rod consists of about 26 subunits of FlgG in the distal portion, and FlgB, FlgC and FlgF are thought to build up the proximal portion of the rod with about 6 subunits each.</text>
</comment>
<dbReference type="InterPro" id="IPR006299">
    <property type="entry name" value="FlgC"/>
</dbReference>
<dbReference type="RefSeq" id="WP_176253562.1">
    <property type="nucleotide sequence ID" value="NZ_BAABXL010000001.1"/>
</dbReference>
<evidence type="ECO:0000256" key="3">
    <source>
        <dbReference type="ARBA" id="ARBA00017941"/>
    </source>
</evidence>
<accession>A0ABQ0AWX9</accession>
<keyword evidence="9" id="KW-0969">Cilium</keyword>
<keyword evidence="9" id="KW-0966">Cell projection</keyword>
<dbReference type="PANTHER" id="PTHR30435:SF2">
    <property type="entry name" value="FLAGELLAR BASAL-BODY ROD PROTEIN FLGC"/>
    <property type="match status" value="1"/>
</dbReference>
<evidence type="ECO:0000256" key="6">
    <source>
        <dbReference type="RuleBase" id="RU362062"/>
    </source>
</evidence>